<accession>A0A8T0UCJ7</accession>
<dbReference type="PANTHER" id="PTHR34709">
    <property type="entry name" value="OS10G0396666 PROTEIN"/>
    <property type="match status" value="1"/>
</dbReference>
<name>A0A8T0UCJ7_PANVG</name>
<dbReference type="PANTHER" id="PTHR34709:SF80">
    <property type="entry name" value="F-BOX DOMAIN-CONTAINING PROTEIN"/>
    <property type="match status" value="1"/>
</dbReference>
<organism evidence="2 3">
    <name type="scientific">Panicum virgatum</name>
    <name type="common">Blackwell switchgrass</name>
    <dbReference type="NCBI Taxonomy" id="38727"/>
    <lineage>
        <taxon>Eukaryota</taxon>
        <taxon>Viridiplantae</taxon>
        <taxon>Streptophyta</taxon>
        <taxon>Embryophyta</taxon>
        <taxon>Tracheophyta</taxon>
        <taxon>Spermatophyta</taxon>
        <taxon>Magnoliopsida</taxon>
        <taxon>Liliopsida</taxon>
        <taxon>Poales</taxon>
        <taxon>Poaceae</taxon>
        <taxon>PACMAD clade</taxon>
        <taxon>Panicoideae</taxon>
        <taxon>Panicodae</taxon>
        <taxon>Paniceae</taxon>
        <taxon>Panicinae</taxon>
        <taxon>Panicum</taxon>
        <taxon>Panicum sect. Hiantes</taxon>
    </lineage>
</organism>
<dbReference type="Pfam" id="PF00646">
    <property type="entry name" value="F-box"/>
    <property type="match status" value="1"/>
</dbReference>
<comment type="caution">
    <text evidence="2">The sequence shown here is derived from an EMBL/GenBank/DDBJ whole genome shotgun (WGS) entry which is preliminary data.</text>
</comment>
<proteinExistence type="predicted"/>
<dbReference type="EMBL" id="CM029042">
    <property type="protein sequence ID" value="KAG2620420.1"/>
    <property type="molecule type" value="Genomic_DNA"/>
</dbReference>
<reference evidence="2" key="1">
    <citation type="submission" date="2020-05" db="EMBL/GenBank/DDBJ databases">
        <title>WGS assembly of Panicum virgatum.</title>
        <authorList>
            <person name="Lovell J.T."/>
            <person name="Jenkins J."/>
            <person name="Shu S."/>
            <person name="Juenger T.E."/>
            <person name="Schmutz J."/>
        </authorList>
    </citation>
    <scope>NUCLEOTIDE SEQUENCE</scope>
    <source>
        <strain evidence="2">AP13</strain>
    </source>
</reference>
<dbReference type="InterPro" id="IPR001810">
    <property type="entry name" value="F-box_dom"/>
</dbReference>
<feature type="domain" description="F-box" evidence="1">
    <location>
        <begin position="29"/>
        <end position="67"/>
    </location>
</feature>
<protein>
    <recommendedName>
        <fullName evidence="1">F-box domain-containing protein</fullName>
    </recommendedName>
</protein>
<keyword evidence="3" id="KW-1185">Reference proteome</keyword>
<dbReference type="Proteomes" id="UP000823388">
    <property type="component" value="Chromosome 3N"/>
</dbReference>
<evidence type="ECO:0000313" key="3">
    <source>
        <dbReference type="Proteomes" id="UP000823388"/>
    </source>
</evidence>
<evidence type="ECO:0000259" key="1">
    <source>
        <dbReference type="Pfam" id="PF00646"/>
    </source>
</evidence>
<evidence type="ECO:0000313" key="2">
    <source>
        <dbReference type="EMBL" id="KAG2620420.1"/>
    </source>
</evidence>
<dbReference type="InterPro" id="IPR055312">
    <property type="entry name" value="FBL15-like"/>
</dbReference>
<dbReference type="SUPFAM" id="SSF81383">
    <property type="entry name" value="F-box domain"/>
    <property type="match status" value="1"/>
</dbReference>
<sequence length="488" mass="54919">MNAGTDSYTAMEQDGSRRRRRRLWPTYRISDLPDDVLHRILLRLGCAPAAARTSVLSWRWRRVWARLPGLVFRDYGQLRNRAFLSSVDGGLARYSSPTLRGLYISMFHVASRVPTARVAGWLRFAAVHVAGDLCLCLPWRPAGGDAEELGLPLCVGARTIQLSLGHGFRQLRLPRSGAFASLTLMAIRDARIDARDLERVVCWQCPFLLELHLVAVSLVAVSDEIILRSTSLRRLNFDVGNTSRLVLDTPSIEELSVSKLAKVSVAALNPAETVPLRDADDPRRRRLPARHLRWLAVKGRSHQVMPVLMRHFDTVDQLELDLAVSSGEEYKSFLRATNKLAKCDVLVVKLTTEWHAYEPSLLYLLRKPVGTRKVVVHLPWTTECSDCSPCLPGCTCGRKGSLNTDYIKLESLEVVEINDFTGEDHQVKILKLLLSCKSISASRIVVNISRLVRSLGEATCQRIRDEAHHPGPDIRFNVWLNGRWEPYA</sequence>
<gene>
    <name evidence="2" type="ORF">PVAP13_3NG090600</name>
</gene>
<dbReference type="InterPro" id="IPR036047">
    <property type="entry name" value="F-box-like_dom_sf"/>
</dbReference>
<dbReference type="AlphaFoldDB" id="A0A8T0UCJ7"/>